<dbReference type="PROSITE" id="PS00028">
    <property type="entry name" value="ZINC_FINGER_C2H2_1"/>
    <property type="match status" value="10"/>
</dbReference>
<protein>
    <submittedName>
        <fullName evidence="8">Zinc finger protein 528</fullName>
    </submittedName>
</protein>
<dbReference type="InterPro" id="IPR036236">
    <property type="entry name" value="Znf_C2H2_sf"/>
</dbReference>
<dbReference type="GO" id="GO:0000981">
    <property type="term" value="F:DNA-binding transcription factor activity, RNA polymerase II-specific"/>
    <property type="evidence" value="ECO:0007669"/>
    <property type="project" value="TreeGrafter"/>
</dbReference>
<dbReference type="PROSITE" id="PS50157">
    <property type="entry name" value="ZINC_FINGER_C2H2_2"/>
    <property type="match status" value="9"/>
</dbReference>
<evidence type="ECO:0000259" key="7">
    <source>
        <dbReference type="PROSITE" id="PS50157"/>
    </source>
</evidence>
<feature type="domain" description="C2H2-type" evidence="7">
    <location>
        <begin position="459"/>
        <end position="486"/>
    </location>
</feature>
<feature type="domain" description="C2H2-type" evidence="7">
    <location>
        <begin position="528"/>
        <end position="556"/>
    </location>
</feature>
<dbReference type="GO" id="GO:0000977">
    <property type="term" value="F:RNA polymerase II transcription regulatory region sequence-specific DNA binding"/>
    <property type="evidence" value="ECO:0007669"/>
    <property type="project" value="TreeGrafter"/>
</dbReference>
<feature type="region of interest" description="Disordered" evidence="6">
    <location>
        <begin position="1"/>
        <end position="21"/>
    </location>
</feature>
<dbReference type="Pfam" id="PF13912">
    <property type="entry name" value="zf-C2H2_6"/>
    <property type="match status" value="2"/>
</dbReference>
<reference evidence="8" key="1">
    <citation type="submission" date="2021-07" db="EMBL/GenBank/DDBJ databases">
        <authorList>
            <person name="Catto M.A."/>
            <person name="Jacobson A."/>
            <person name="Kennedy G."/>
            <person name="Labadie P."/>
            <person name="Hunt B.G."/>
            <person name="Srinivasan R."/>
        </authorList>
    </citation>
    <scope>NUCLEOTIDE SEQUENCE</scope>
    <source>
        <strain evidence="8">PL_HMW_Pooled</strain>
        <tissue evidence="8">Head</tissue>
    </source>
</reference>
<evidence type="ECO:0000256" key="5">
    <source>
        <dbReference type="PROSITE-ProRule" id="PRU00042"/>
    </source>
</evidence>
<dbReference type="AlphaFoldDB" id="A0AAE1H278"/>
<keyword evidence="1" id="KW-0479">Metal-binding</keyword>
<evidence type="ECO:0000256" key="1">
    <source>
        <dbReference type="ARBA" id="ARBA00022723"/>
    </source>
</evidence>
<feature type="domain" description="C2H2-type" evidence="7">
    <location>
        <begin position="487"/>
        <end position="511"/>
    </location>
</feature>
<evidence type="ECO:0000313" key="9">
    <source>
        <dbReference type="Proteomes" id="UP001219518"/>
    </source>
</evidence>
<feature type="domain" description="C2H2-type" evidence="7">
    <location>
        <begin position="374"/>
        <end position="401"/>
    </location>
</feature>
<evidence type="ECO:0000256" key="6">
    <source>
        <dbReference type="SAM" id="MobiDB-lite"/>
    </source>
</evidence>
<comment type="caution">
    <text evidence="8">The sequence shown here is derived from an EMBL/GenBank/DDBJ whole genome shotgun (WGS) entry which is preliminary data.</text>
</comment>
<evidence type="ECO:0000256" key="2">
    <source>
        <dbReference type="ARBA" id="ARBA00022737"/>
    </source>
</evidence>
<evidence type="ECO:0000256" key="3">
    <source>
        <dbReference type="ARBA" id="ARBA00022771"/>
    </source>
</evidence>
<accession>A0AAE1H278</accession>
<dbReference type="Proteomes" id="UP001219518">
    <property type="component" value="Unassembled WGS sequence"/>
</dbReference>
<gene>
    <name evidence="8" type="ORF">KUF71_022632</name>
</gene>
<name>A0AAE1H278_9NEOP</name>
<feature type="domain" description="C2H2-type" evidence="7">
    <location>
        <begin position="651"/>
        <end position="679"/>
    </location>
</feature>
<sequence length="828" mass="93040">MWPATTMESQSQESTQRAAIGGAEISLVPEDAGRPVLPADLLNLNDAEMAKLFEPGQQSAVFFESYSFQDMQDIVSSNPDLINESFESLIKDLDELSQPESPPPEVSEEKKLDPSIPFLNCTKQGSKFMNLKEDPIHTQSMVGISSQNILSVEAHSFQNQNFVSNEVPEYPITPGNDAATSMLKCNSNEAAFSSLTNNDQQFTDVNRNTVLTEKIEKGVDSTAPSQATCTVMPVCCDQTVPSLWPLHDIKSEEEKDNLISISCSSMTCLENCLVSQSLPSLSSSSKSPTSKVLMKCPTLLIQDQKTDSTSRTLSCDSANLQEYANEIEEQVLQAMERIIGKVEANIECIPFVSISCKVKTEALSDSSETPHGVFKCQKCSQVFNMKTNFSHHQSSHSKIQVFCCDPCDLVLETEAEILEHNIKVHKNYNGYSCEVCSTTMPTYCEFLEHFGYHSKQQPFQCGECDLQFREFSSYCIHLSQHTGELIFKCIVCTALFRSKDDLYCHQRFFHSPNIMTEEKTVVQKNDVFKCETCGKLFNKLRAMIMHKTVTHKSHNTRLKEKSKLCCATCGKKFASVKKLRGHTAAAHHSNRPMKKTNKKSTFKCSECWKSFHSNAVYSRHVLTHQPKSRRSSLKAKFQIKVSSSSFRELKFLCEFCCDPFRRASDLKKHIESMHTPVKDTAGTRGRQKAKKFVSSPSGASHSAFTPIKVSRGPELKDDILADQDFQVIQANNEVWVNISNNILRGTKAEGSDPEQLEKACKFIRQRCSTNSSNDDESILHFCTQCSLSFKTIFELIQHKQLHPLPFLCPTCGLSYLIENDLINHICLF</sequence>
<organism evidence="8 9">
    <name type="scientific">Frankliniella fusca</name>
    <dbReference type="NCBI Taxonomy" id="407009"/>
    <lineage>
        <taxon>Eukaryota</taxon>
        <taxon>Metazoa</taxon>
        <taxon>Ecdysozoa</taxon>
        <taxon>Arthropoda</taxon>
        <taxon>Hexapoda</taxon>
        <taxon>Insecta</taxon>
        <taxon>Pterygota</taxon>
        <taxon>Neoptera</taxon>
        <taxon>Paraneoptera</taxon>
        <taxon>Thysanoptera</taxon>
        <taxon>Terebrantia</taxon>
        <taxon>Thripoidea</taxon>
        <taxon>Thripidae</taxon>
        <taxon>Frankliniella</taxon>
    </lineage>
</organism>
<keyword evidence="3 5" id="KW-0863">Zinc-finger</keyword>
<feature type="domain" description="C2H2-type" evidence="7">
    <location>
        <begin position="564"/>
        <end position="592"/>
    </location>
</feature>
<dbReference type="PANTHER" id="PTHR24379:SF127">
    <property type="entry name" value="BLOODY FINGERS-RELATED"/>
    <property type="match status" value="1"/>
</dbReference>
<keyword evidence="2" id="KW-0677">Repeat</keyword>
<dbReference type="Gene3D" id="3.30.160.60">
    <property type="entry name" value="Classic Zinc Finger"/>
    <property type="match status" value="4"/>
</dbReference>
<evidence type="ECO:0000313" key="8">
    <source>
        <dbReference type="EMBL" id="KAK3913178.1"/>
    </source>
</evidence>
<dbReference type="SMART" id="SM00355">
    <property type="entry name" value="ZnF_C2H2"/>
    <property type="match status" value="10"/>
</dbReference>
<feature type="domain" description="C2H2-type" evidence="7">
    <location>
        <begin position="431"/>
        <end position="458"/>
    </location>
</feature>
<feature type="domain" description="C2H2-type" evidence="7">
    <location>
        <begin position="780"/>
        <end position="802"/>
    </location>
</feature>
<dbReference type="SUPFAM" id="SSF57667">
    <property type="entry name" value="beta-beta-alpha zinc fingers"/>
    <property type="match status" value="4"/>
</dbReference>
<feature type="domain" description="C2H2-type" evidence="7">
    <location>
        <begin position="602"/>
        <end position="629"/>
    </location>
</feature>
<dbReference type="GO" id="GO:0005634">
    <property type="term" value="C:nucleus"/>
    <property type="evidence" value="ECO:0007669"/>
    <property type="project" value="TreeGrafter"/>
</dbReference>
<keyword evidence="9" id="KW-1185">Reference proteome</keyword>
<dbReference type="GO" id="GO:0008270">
    <property type="term" value="F:zinc ion binding"/>
    <property type="evidence" value="ECO:0007669"/>
    <property type="project" value="UniProtKB-KW"/>
</dbReference>
<dbReference type="InterPro" id="IPR013087">
    <property type="entry name" value="Znf_C2H2_type"/>
</dbReference>
<reference evidence="8" key="2">
    <citation type="journal article" date="2023" name="BMC Genomics">
        <title>Pest status, molecular evolution, and epigenetic factors derived from the genome assembly of Frankliniella fusca, a thysanopteran phytovirus vector.</title>
        <authorList>
            <person name="Catto M.A."/>
            <person name="Labadie P.E."/>
            <person name="Jacobson A.L."/>
            <person name="Kennedy G.G."/>
            <person name="Srinivasan R."/>
            <person name="Hunt B.G."/>
        </authorList>
    </citation>
    <scope>NUCLEOTIDE SEQUENCE</scope>
    <source>
        <strain evidence="8">PL_HMW_Pooled</strain>
    </source>
</reference>
<dbReference type="EMBL" id="JAHWGI010000311">
    <property type="protein sequence ID" value="KAK3913178.1"/>
    <property type="molecule type" value="Genomic_DNA"/>
</dbReference>
<feature type="compositionally biased region" description="Polar residues" evidence="6">
    <location>
        <begin position="1"/>
        <end position="17"/>
    </location>
</feature>
<dbReference type="PANTHER" id="PTHR24379">
    <property type="entry name" value="KRAB AND ZINC FINGER DOMAIN-CONTAINING"/>
    <property type="match status" value="1"/>
</dbReference>
<keyword evidence="4" id="KW-0862">Zinc</keyword>
<proteinExistence type="predicted"/>
<evidence type="ECO:0000256" key="4">
    <source>
        <dbReference type="ARBA" id="ARBA00022833"/>
    </source>
</evidence>